<keyword evidence="2" id="KW-0229">DNA integration</keyword>
<dbReference type="Proteomes" id="UP001596457">
    <property type="component" value="Unassembled WGS sequence"/>
</dbReference>
<proteinExistence type="inferred from homology"/>
<reference evidence="7" key="1">
    <citation type="journal article" date="2019" name="Int. J. Syst. Evol. Microbiol.">
        <title>The Global Catalogue of Microorganisms (GCM) 10K type strain sequencing project: providing services to taxonomists for standard genome sequencing and annotation.</title>
        <authorList>
            <consortium name="The Broad Institute Genomics Platform"/>
            <consortium name="The Broad Institute Genome Sequencing Center for Infectious Disease"/>
            <person name="Wu L."/>
            <person name="Ma J."/>
        </authorList>
    </citation>
    <scope>NUCLEOTIDE SEQUENCE [LARGE SCALE GENOMIC DNA]</scope>
    <source>
        <strain evidence="7">CCUG 53903</strain>
    </source>
</reference>
<dbReference type="InterPro" id="IPR011010">
    <property type="entry name" value="DNA_brk_join_enz"/>
</dbReference>
<dbReference type="InterPro" id="IPR013762">
    <property type="entry name" value="Integrase-like_cat_sf"/>
</dbReference>
<comment type="caution">
    <text evidence="6">The sequence shown here is derived from an EMBL/GenBank/DDBJ whole genome shotgun (WGS) entry which is preliminary data.</text>
</comment>
<dbReference type="PANTHER" id="PTHR30349:SF41">
    <property type="entry name" value="INTEGRASE_RECOMBINASE PROTEIN MJ0367-RELATED"/>
    <property type="match status" value="1"/>
</dbReference>
<name>A0ABW2SDE7_9BURK</name>
<organism evidence="6 7">
    <name type="scientific">Hydrogenophaga defluvii</name>
    <dbReference type="NCBI Taxonomy" id="249410"/>
    <lineage>
        <taxon>Bacteria</taxon>
        <taxon>Pseudomonadati</taxon>
        <taxon>Pseudomonadota</taxon>
        <taxon>Betaproteobacteria</taxon>
        <taxon>Burkholderiales</taxon>
        <taxon>Comamonadaceae</taxon>
        <taxon>Hydrogenophaga</taxon>
    </lineage>
</organism>
<evidence type="ECO:0000256" key="3">
    <source>
        <dbReference type="ARBA" id="ARBA00023125"/>
    </source>
</evidence>
<comment type="similarity">
    <text evidence="1">Belongs to the 'phage' integrase family.</text>
</comment>
<keyword evidence="7" id="KW-1185">Reference proteome</keyword>
<sequence>MKHWATVPQFALPTFYSLPTSITVVLHDTGSAPPRPTAQPVRPQTISELATATSRLHHLRDGEVVLYRVPSSRNWQARYKTQTGHWLRFSTRKRRLDDASRIACERYDEARFRERMGLAPAVKRFEEIARVCVADMTKEMAAGHGKRVFTAYIGVIERYLVPYFGQRYLSNISHKDVTEFEIWRNQQMKRPPKASTLLTFSSAFSRIHQTAIARGWISDRVPIPKLTVKGEKGTARPAFTAEEIALLRDHLLQWHAGVDGKTGEMRRLLRDYVDVLFLTGMRQGTESMNLRWKHIEWHTDAGRRYLRIWVSGKTGPRWLIAKHECVAALLRLHRHQPDLARMDFETLIASRSEQLVFRFENGEQPYEFNHVFRRLLQELGIEKSPAGTNRTLYSLRHTYATLELLAGTDIHTLAKQMGTSVVMLERHYSKLTATLAAEQLA</sequence>
<protein>
    <submittedName>
        <fullName evidence="6">Tyrosine-type recombinase/integrase</fullName>
    </submittedName>
</protein>
<evidence type="ECO:0000256" key="1">
    <source>
        <dbReference type="ARBA" id="ARBA00008857"/>
    </source>
</evidence>
<keyword evidence="4" id="KW-0233">DNA recombination</keyword>
<dbReference type="Gene3D" id="1.10.443.10">
    <property type="entry name" value="Intergrase catalytic core"/>
    <property type="match status" value="1"/>
</dbReference>
<dbReference type="PANTHER" id="PTHR30349">
    <property type="entry name" value="PHAGE INTEGRASE-RELATED"/>
    <property type="match status" value="1"/>
</dbReference>
<evidence type="ECO:0000256" key="4">
    <source>
        <dbReference type="ARBA" id="ARBA00023172"/>
    </source>
</evidence>
<evidence type="ECO:0000256" key="2">
    <source>
        <dbReference type="ARBA" id="ARBA00022908"/>
    </source>
</evidence>
<gene>
    <name evidence="6" type="ORF">ACFQU0_14020</name>
</gene>
<dbReference type="Gene3D" id="1.10.150.130">
    <property type="match status" value="1"/>
</dbReference>
<dbReference type="InterPro" id="IPR010998">
    <property type="entry name" value="Integrase_recombinase_N"/>
</dbReference>
<keyword evidence="3" id="KW-0238">DNA-binding</keyword>
<dbReference type="SUPFAM" id="SSF56349">
    <property type="entry name" value="DNA breaking-rejoining enzymes"/>
    <property type="match status" value="1"/>
</dbReference>
<evidence type="ECO:0000259" key="5">
    <source>
        <dbReference type="PROSITE" id="PS51898"/>
    </source>
</evidence>
<evidence type="ECO:0000313" key="6">
    <source>
        <dbReference type="EMBL" id="MFC7461545.1"/>
    </source>
</evidence>
<feature type="domain" description="Tyr recombinase" evidence="5">
    <location>
        <begin position="234"/>
        <end position="441"/>
    </location>
</feature>
<dbReference type="InterPro" id="IPR002104">
    <property type="entry name" value="Integrase_catalytic"/>
</dbReference>
<dbReference type="EMBL" id="JBHTBZ010000041">
    <property type="protein sequence ID" value="MFC7461545.1"/>
    <property type="molecule type" value="Genomic_DNA"/>
</dbReference>
<dbReference type="PROSITE" id="PS51898">
    <property type="entry name" value="TYR_RECOMBINASE"/>
    <property type="match status" value="1"/>
</dbReference>
<evidence type="ECO:0000313" key="7">
    <source>
        <dbReference type="Proteomes" id="UP001596457"/>
    </source>
</evidence>
<dbReference type="Pfam" id="PF00589">
    <property type="entry name" value="Phage_integrase"/>
    <property type="match status" value="1"/>
</dbReference>
<accession>A0ABW2SDE7</accession>
<dbReference type="InterPro" id="IPR050090">
    <property type="entry name" value="Tyrosine_recombinase_XerCD"/>
</dbReference>